<dbReference type="GO" id="GO:0061630">
    <property type="term" value="F:ubiquitin protein ligase activity"/>
    <property type="evidence" value="ECO:0007669"/>
    <property type="project" value="UniProtKB-EC"/>
</dbReference>
<dbReference type="InterPro" id="IPR044066">
    <property type="entry name" value="TRIAD_supradom"/>
</dbReference>
<sequence>MANTTWSRMRCPSRDCTQHITHADVQNHAPVEVFARFDELSIRSYLSAETAFLYCLAPTCESGQIHDTGTDGPIYRCNACNFRMCTAHTRPIAFHENETCTQYDERIERERIELEARETETRVRREQEEASAAENSKTAVECPGCGSMITKSEGCDHMTYRAATLSSAMLVACHMQGQHGTCGRLSVSV</sequence>
<evidence type="ECO:0000313" key="12">
    <source>
        <dbReference type="Proteomes" id="UP000799423"/>
    </source>
</evidence>
<comment type="catalytic activity">
    <reaction evidence="1">
        <text>[E2 ubiquitin-conjugating enzyme]-S-ubiquitinyl-L-cysteine + [acceptor protein]-L-lysine = [E2 ubiquitin-conjugating enzyme]-L-cysteine + [acceptor protein]-N(6)-ubiquitinyl-L-lysine.</text>
        <dbReference type="EC" id="2.3.2.31"/>
    </reaction>
</comment>
<dbReference type="EMBL" id="MU006344">
    <property type="protein sequence ID" value="KAF2845629.1"/>
    <property type="molecule type" value="Genomic_DNA"/>
</dbReference>
<keyword evidence="9" id="KW-0175">Coiled coil</keyword>
<reference evidence="11" key="1">
    <citation type="submission" date="2020-01" db="EMBL/GenBank/DDBJ databases">
        <authorList>
            <consortium name="DOE Joint Genome Institute"/>
            <person name="Haridas S."/>
            <person name="Albert R."/>
            <person name="Binder M."/>
            <person name="Bloem J."/>
            <person name="Labutti K."/>
            <person name="Salamov A."/>
            <person name="Andreopoulos B."/>
            <person name="Baker S.E."/>
            <person name="Barry K."/>
            <person name="Bills G."/>
            <person name="Bluhm B.H."/>
            <person name="Cannon C."/>
            <person name="Castanera R."/>
            <person name="Culley D.E."/>
            <person name="Daum C."/>
            <person name="Ezra D."/>
            <person name="Gonzalez J.B."/>
            <person name="Henrissat B."/>
            <person name="Kuo A."/>
            <person name="Liang C."/>
            <person name="Lipzen A."/>
            <person name="Lutzoni F."/>
            <person name="Magnuson J."/>
            <person name="Mondo S."/>
            <person name="Nolan M."/>
            <person name="Ohm R."/>
            <person name="Pangilinan J."/>
            <person name="Park H.-J."/>
            <person name="Ramirez L."/>
            <person name="Alfaro M."/>
            <person name="Sun H."/>
            <person name="Tritt A."/>
            <person name="Yoshinaga Y."/>
            <person name="Zwiers L.-H."/>
            <person name="Turgeon B.G."/>
            <person name="Goodwin S.B."/>
            <person name="Spatafora J.W."/>
            <person name="Crous P.W."/>
            <person name="Grigoriev I.V."/>
        </authorList>
    </citation>
    <scope>NUCLEOTIDE SEQUENCE</scope>
    <source>
        <strain evidence="11">IPT5</strain>
    </source>
</reference>
<evidence type="ECO:0000256" key="2">
    <source>
        <dbReference type="ARBA" id="ARBA00012251"/>
    </source>
</evidence>
<dbReference type="InterPro" id="IPR031127">
    <property type="entry name" value="E3_UB_ligase_RBR"/>
</dbReference>
<keyword evidence="7" id="KW-0833">Ubl conjugation pathway</keyword>
<dbReference type="OrthoDB" id="1431934at2759"/>
<keyword evidence="4" id="KW-0479">Metal-binding</keyword>
<keyword evidence="3" id="KW-0808">Transferase</keyword>
<keyword evidence="5" id="KW-0677">Repeat</keyword>
<evidence type="ECO:0000256" key="1">
    <source>
        <dbReference type="ARBA" id="ARBA00001798"/>
    </source>
</evidence>
<evidence type="ECO:0000259" key="10">
    <source>
        <dbReference type="PROSITE" id="PS51873"/>
    </source>
</evidence>
<dbReference type="Pfam" id="PF01485">
    <property type="entry name" value="IBR"/>
    <property type="match status" value="1"/>
</dbReference>
<dbReference type="InterPro" id="IPR002867">
    <property type="entry name" value="IBR_dom"/>
</dbReference>
<evidence type="ECO:0000256" key="7">
    <source>
        <dbReference type="ARBA" id="ARBA00022786"/>
    </source>
</evidence>
<feature type="domain" description="RING-type" evidence="10">
    <location>
        <begin position="1"/>
        <end position="189"/>
    </location>
</feature>
<dbReference type="EC" id="2.3.2.31" evidence="2"/>
<dbReference type="AlphaFoldDB" id="A0A6A7ATS0"/>
<keyword evidence="8" id="KW-0862">Zinc</keyword>
<dbReference type="CDD" id="cd20335">
    <property type="entry name" value="BRcat_RBR"/>
    <property type="match status" value="1"/>
</dbReference>
<dbReference type="Gene3D" id="1.20.120.1750">
    <property type="match status" value="1"/>
</dbReference>
<dbReference type="GO" id="GO:0008270">
    <property type="term" value="F:zinc ion binding"/>
    <property type="evidence" value="ECO:0007669"/>
    <property type="project" value="UniProtKB-KW"/>
</dbReference>
<keyword evidence="12" id="KW-1185">Reference proteome</keyword>
<evidence type="ECO:0000313" key="11">
    <source>
        <dbReference type="EMBL" id="KAF2845629.1"/>
    </source>
</evidence>
<dbReference type="PANTHER" id="PTHR11685">
    <property type="entry name" value="RBR FAMILY RING FINGER AND IBR DOMAIN-CONTAINING"/>
    <property type="match status" value="1"/>
</dbReference>
<dbReference type="GO" id="GO:0016567">
    <property type="term" value="P:protein ubiquitination"/>
    <property type="evidence" value="ECO:0007669"/>
    <property type="project" value="InterPro"/>
</dbReference>
<organism evidence="11 12">
    <name type="scientific">Plenodomus tracheiphilus IPT5</name>
    <dbReference type="NCBI Taxonomy" id="1408161"/>
    <lineage>
        <taxon>Eukaryota</taxon>
        <taxon>Fungi</taxon>
        <taxon>Dikarya</taxon>
        <taxon>Ascomycota</taxon>
        <taxon>Pezizomycotina</taxon>
        <taxon>Dothideomycetes</taxon>
        <taxon>Pleosporomycetidae</taxon>
        <taxon>Pleosporales</taxon>
        <taxon>Pleosporineae</taxon>
        <taxon>Leptosphaeriaceae</taxon>
        <taxon>Plenodomus</taxon>
    </lineage>
</organism>
<evidence type="ECO:0000256" key="9">
    <source>
        <dbReference type="SAM" id="Coils"/>
    </source>
</evidence>
<dbReference type="Proteomes" id="UP000799423">
    <property type="component" value="Unassembled WGS sequence"/>
</dbReference>
<evidence type="ECO:0000256" key="5">
    <source>
        <dbReference type="ARBA" id="ARBA00022737"/>
    </source>
</evidence>
<feature type="coiled-coil region" evidence="9">
    <location>
        <begin position="109"/>
        <end position="136"/>
    </location>
</feature>
<protein>
    <recommendedName>
        <fullName evidence="2">RBR-type E3 ubiquitin transferase</fullName>
        <ecNumber evidence="2">2.3.2.31</ecNumber>
    </recommendedName>
</protein>
<dbReference type="SUPFAM" id="SSF57850">
    <property type="entry name" value="RING/U-box"/>
    <property type="match status" value="1"/>
</dbReference>
<proteinExistence type="predicted"/>
<evidence type="ECO:0000256" key="8">
    <source>
        <dbReference type="ARBA" id="ARBA00022833"/>
    </source>
</evidence>
<name>A0A6A7ATS0_9PLEO</name>
<dbReference type="PROSITE" id="PS51873">
    <property type="entry name" value="TRIAD"/>
    <property type="match status" value="1"/>
</dbReference>
<accession>A0A6A7ATS0</accession>
<evidence type="ECO:0000256" key="6">
    <source>
        <dbReference type="ARBA" id="ARBA00022771"/>
    </source>
</evidence>
<gene>
    <name evidence="11" type="ORF">T440DRAFT_262325</name>
</gene>
<evidence type="ECO:0000256" key="4">
    <source>
        <dbReference type="ARBA" id="ARBA00022723"/>
    </source>
</evidence>
<keyword evidence="6" id="KW-0863">Zinc-finger</keyword>
<evidence type="ECO:0000256" key="3">
    <source>
        <dbReference type="ARBA" id="ARBA00022679"/>
    </source>
</evidence>